<dbReference type="WBParaSite" id="TCNE_0001293001-mRNA-1">
    <property type="protein sequence ID" value="TCNE_0001293001-mRNA-1"/>
    <property type="gene ID" value="TCNE_0001293001"/>
</dbReference>
<evidence type="ECO:0000313" key="10">
    <source>
        <dbReference type="Proteomes" id="UP000050794"/>
    </source>
</evidence>
<accession>A0A183UWR0</accession>
<evidence type="ECO:0000256" key="5">
    <source>
        <dbReference type="ARBA" id="ARBA00023136"/>
    </source>
</evidence>
<dbReference type="Pfam" id="PF07970">
    <property type="entry name" value="COPIIcoated_ERV"/>
    <property type="match status" value="1"/>
</dbReference>
<sequence>MFDIRRLDIYRKVPKDLTQPTRTGAVISIICVSFITFMLFNDLRAFLSIEIQSELFVDDPGREGRVKVHVNATLPYLSCEYIGIDIQDENGRHEVGFVTDVVKVPSDENGCRFEANFEINKARIICYLQVPGNFHLSTHSAASQPENYDMRHIVHSVKFGDDLHELTECRDILQERAQIGSFNPLQNRVATEGEALHTHEYILKVVPSVYEDISGRTKYSYQYTYAHKEYIGYHHSGRIIPAIWFKYELQPITVKYTERRQPLYAFLTSVCAVVGGTFTVAGIFDSSLFSLSELYKKHQLGKLS</sequence>
<dbReference type="InterPro" id="IPR045888">
    <property type="entry name" value="Erv"/>
</dbReference>
<dbReference type="GO" id="GO:0005789">
    <property type="term" value="C:endoplasmic reticulum membrane"/>
    <property type="evidence" value="ECO:0007669"/>
    <property type="project" value="TreeGrafter"/>
</dbReference>
<feature type="transmembrane region" description="Helical" evidence="6">
    <location>
        <begin position="263"/>
        <end position="284"/>
    </location>
</feature>
<comment type="similarity">
    <text evidence="2">Belongs to the ERGIC family.</text>
</comment>
<dbReference type="GO" id="GO:0030134">
    <property type="term" value="C:COPII-coated ER to Golgi transport vesicle"/>
    <property type="evidence" value="ECO:0007669"/>
    <property type="project" value="TreeGrafter"/>
</dbReference>
<gene>
    <name evidence="9" type="ORF">TCNE_LOCUS12930</name>
</gene>
<feature type="domain" description="Endoplasmic reticulum vesicle transporter C-terminal" evidence="7">
    <location>
        <begin position="108"/>
        <end position="285"/>
    </location>
</feature>
<feature type="transmembrane region" description="Helical" evidence="6">
    <location>
        <begin position="20"/>
        <end position="40"/>
    </location>
</feature>
<keyword evidence="3 6" id="KW-0812">Transmembrane</keyword>
<dbReference type="Proteomes" id="UP000050794">
    <property type="component" value="Unassembled WGS sequence"/>
</dbReference>
<keyword evidence="10" id="KW-1185">Reference proteome</keyword>
<evidence type="ECO:0000256" key="3">
    <source>
        <dbReference type="ARBA" id="ARBA00022692"/>
    </source>
</evidence>
<evidence type="ECO:0000256" key="6">
    <source>
        <dbReference type="SAM" id="Phobius"/>
    </source>
</evidence>
<evidence type="ECO:0000256" key="1">
    <source>
        <dbReference type="ARBA" id="ARBA00004457"/>
    </source>
</evidence>
<evidence type="ECO:0000259" key="7">
    <source>
        <dbReference type="Pfam" id="PF07970"/>
    </source>
</evidence>
<reference evidence="11" key="1">
    <citation type="submission" date="2016-06" db="UniProtKB">
        <authorList>
            <consortium name="WormBaseParasite"/>
        </authorList>
    </citation>
    <scope>IDENTIFICATION</scope>
</reference>
<comment type="subcellular location">
    <subcellularLocation>
        <location evidence="1">Endoplasmic reticulum-Golgi intermediate compartment membrane</location>
        <topology evidence="1">Multi-pass membrane protein</topology>
    </subcellularLocation>
</comment>
<evidence type="ECO:0000313" key="9">
    <source>
        <dbReference type="EMBL" id="VDM44251.1"/>
    </source>
</evidence>
<dbReference type="PANTHER" id="PTHR10984:SF36">
    <property type="entry name" value="ENDOPLASMIC RETICULUM-GOLGI INTERMEDIATE COMPARTMENT PROTEIN 1"/>
    <property type="match status" value="1"/>
</dbReference>
<evidence type="ECO:0000259" key="8">
    <source>
        <dbReference type="Pfam" id="PF13850"/>
    </source>
</evidence>
<proteinExistence type="inferred from homology"/>
<keyword evidence="5 6" id="KW-0472">Membrane</keyword>
<dbReference type="GO" id="GO:0006890">
    <property type="term" value="P:retrograde vesicle-mediated transport, Golgi to endoplasmic reticulum"/>
    <property type="evidence" value="ECO:0007669"/>
    <property type="project" value="TreeGrafter"/>
</dbReference>
<dbReference type="InterPro" id="IPR012936">
    <property type="entry name" value="Erv_C"/>
</dbReference>
<dbReference type="AlphaFoldDB" id="A0A183UWR0"/>
<dbReference type="InterPro" id="IPR039542">
    <property type="entry name" value="Erv_N"/>
</dbReference>
<keyword evidence="4 6" id="KW-1133">Transmembrane helix</keyword>
<organism evidence="10 11">
    <name type="scientific">Toxocara canis</name>
    <name type="common">Canine roundworm</name>
    <dbReference type="NCBI Taxonomy" id="6265"/>
    <lineage>
        <taxon>Eukaryota</taxon>
        <taxon>Metazoa</taxon>
        <taxon>Ecdysozoa</taxon>
        <taxon>Nematoda</taxon>
        <taxon>Chromadorea</taxon>
        <taxon>Rhabditida</taxon>
        <taxon>Spirurina</taxon>
        <taxon>Ascaridomorpha</taxon>
        <taxon>Ascaridoidea</taxon>
        <taxon>Toxocaridae</taxon>
        <taxon>Toxocara</taxon>
    </lineage>
</organism>
<evidence type="ECO:0000256" key="4">
    <source>
        <dbReference type="ARBA" id="ARBA00022989"/>
    </source>
</evidence>
<protein>
    <submittedName>
        <fullName evidence="11">Endoplasmic reticulum-Golgi intermediate compartment protein 1</fullName>
    </submittedName>
</protein>
<dbReference type="GO" id="GO:0006888">
    <property type="term" value="P:endoplasmic reticulum to Golgi vesicle-mediated transport"/>
    <property type="evidence" value="ECO:0007669"/>
    <property type="project" value="TreeGrafter"/>
</dbReference>
<feature type="domain" description="Endoplasmic reticulum vesicle transporter N-terminal" evidence="8">
    <location>
        <begin position="4"/>
        <end position="94"/>
    </location>
</feature>
<dbReference type="PANTHER" id="PTHR10984">
    <property type="entry name" value="ENDOPLASMIC RETICULUM-GOLGI INTERMEDIATE COMPARTMENT PROTEIN"/>
    <property type="match status" value="1"/>
</dbReference>
<dbReference type="GO" id="GO:0000139">
    <property type="term" value="C:Golgi membrane"/>
    <property type="evidence" value="ECO:0007669"/>
    <property type="project" value="TreeGrafter"/>
</dbReference>
<dbReference type="EMBL" id="UYWY01021485">
    <property type="protein sequence ID" value="VDM44251.1"/>
    <property type="molecule type" value="Genomic_DNA"/>
</dbReference>
<dbReference type="GO" id="GO:0033116">
    <property type="term" value="C:endoplasmic reticulum-Golgi intermediate compartment membrane"/>
    <property type="evidence" value="ECO:0007669"/>
    <property type="project" value="UniProtKB-SubCell"/>
</dbReference>
<name>A0A183UWR0_TOXCA</name>
<reference evidence="9 10" key="2">
    <citation type="submission" date="2018-11" db="EMBL/GenBank/DDBJ databases">
        <authorList>
            <consortium name="Pathogen Informatics"/>
        </authorList>
    </citation>
    <scope>NUCLEOTIDE SEQUENCE [LARGE SCALE GENOMIC DNA]</scope>
</reference>
<evidence type="ECO:0000313" key="11">
    <source>
        <dbReference type="WBParaSite" id="TCNE_0001293001-mRNA-1"/>
    </source>
</evidence>
<evidence type="ECO:0000256" key="2">
    <source>
        <dbReference type="ARBA" id="ARBA00005648"/>
    </source>
</evidence>
<dbReference type="Pfam" id="PF13850">
    <property type="entry name" value="ERGIC_N"/>
    <property type="match status" value="1"/>
</dbReference>